<dbReference type="EMBL" id="CM042032">
    <property type="protein sequence ID" value="KAI3776791.1"/>
    <property type="molecule type" value="Genomic_DNA"/>
</dbReference>
<reference evidence="2" key="1">
    <citation type="journal article" date="2022" name="Mol. Ecol. Resour.">
        <title>The genomes of chicory, endive, great burdock and yacon provide insights into Asteraceae palaeo-polyploidization history and plant inulin production.</title>
        <authorList>
            <person name="Fan W."/>
            <person name="Wang S."/>
            <person name="Wang H."/>
            <person name="Wang A."/>
            <person name="Jiang F."/>
            <person name="Liu H."/>
            <person name="Zhao H."/>
            <person name="Xu D."/>
            <person name="Zhang Y."/>
        </authorList>
    </citation>
    <scope>NUCLEOTIDE SEQUENCE [LARGE SCALE GENOMIC DNA]</scope>
    <source>
        <strain evidence="2">cv. Yunnan</strain>
    </source>
</reference>
<reference evidence="1 2" key="2">
    <citation type="journal article" date="2022" name="Mol. Ecol. Resour.">
        <title>The genomes of chicory, endive, great burdock and yacon provide insights into Asteraceae paleo-polyploidization history and plant inulin production.</title>
        <authorList>
            <person name="Fan W."/>
            <person name="Wang S."/>
            <person name="Wang H."/>
            <person name="Wang A."/>
            <person name="Jiang F."/>
            <person name="Liu H."/>
            <person name="Zhao H."/>
            <person name="Xu D."/>
            <person name="Zhang Y."/>
        </authorList>
    </citation>
    <scope>NUCLEOTIDE SEQUENCE [LARGE SCALE GENOMIC DNA]</scope>
    <source>
        <strain evidence="2">cv. Yunnan</strain>
        <tissue evidence="1">Leaves</tissue>
    </source>
</reference>
<name>A0ACB9G136_9ASTR</name>
<evidence type="ECO:0000313" key="2">
    <source>
        <dbReference type="Proteomes" id="UP001056120"/>
    </source>
</evidence>
<accession>A0ACB9G136</accession>
<gene>
    <name evidence="1" type="ORF">L1987_46581</name>
</gene>
<keyword evidence="2" id="KW-1185">Reference proteome</keyword>
<comment type="caution">
    <text evidence="1">The sequence shown here is derived from an EMBL/GenBank/DDBJ whole genome shotgun (WGS) entry which is preliminary data.</text>
</comment>
<organism evidence="1 2">
    <name type="scientific">Smallanthus sonchifolius</name>
    <dbReference type="NCBI Taxonomy" id="185202"/>
    <lineage>
        <taxon>Eukaryota</taxon>
        <taxon>Viridiplantae</taxon>
        <taxon>Streptophyta</taxon>
        <taxon>Embryophyta</taxon>
        <taxon>Tracheophyta</taxon>
        <taxon>Spermatophyta</taxon>
        <taxon>Magnoliopsida</taxon>
        <taxon>eudicotyledons</taxon>
        <taxon>Gunneridae</taxon>
        <taxon>Pentapetalae</taxon>
        <taxon>asterids</taxon>
        <taxon>campanulids</taxon>
        <taxon>Asterales</taxon>
        <taxon>Asteraceae</taxon>
        <taxon>Asteroideae</taxon>
        <taxon>Heliantheae alliance</taxon>
        <taxon>Millerieae</taxon>
        <taxon>Smallanthus</taxon>
    </lineage>
</organism>
<proteinExistence type="predicted"/>
<sequence>MSKNTGPSQNTRGKRKQIAIENAAENPNSRKDLQKMITEGIKDSLPMIFTELEKRQADRLSAQPLNLKFIHSQPTRTITQSQPITLKPESSATHKTEKTRKEKYYHNSSEDENMGNNYGHIEKKRKVVGYTYKMFQDCKPYNFSAREGGIATLRWIEKTESVLAISKCAKKDKVLYASNLFKDQALEWWNNIIDAKGREATYAIGWRASLTSSLIRNQEERKKKKESRQGPSGSKKSNFTPRNNNSSILECPKCRNRRLGQCRTGLFCNFCKIFGHKTENCFKKKQITCFECGETGHIKTNYHKLKKPDRTGLKPVDGVKKNARSFVLHTHEAAGFDIVLEMDWLASNQAHILCDKKAIELRSKDNILTIHGDKLSNSVGIISMLKATKYLRKACLAYLVSITTYTRKKIEHVPVVDEFPDIFPDELHGIPPEREVEFKINLVPGTAPIAKAPYRLAPTEMEELNKQLDELLENGFIRPSSSPWGAPVLFFKKKDSSMRMCIDYCELNKVTTKNRYPLPRIDDLFDQLQGARCFSKIDLHSGYHQLKVQEEDIPKTASELDMFLGHVINTDGIQVDPVKIKAISKWEIPKSPTEVRSFLGLVAKYEWGLKKSEAFETLKQKLTQAPILALPDGNEDFSIYCDASHTGFGCVLMQGSKVIAYESQKLALQEPNLENEGLGGMIDQLVKGTKLNLSTSYHPQTDGQSERTIQTLEDMLRACVIDLGGNRLKAARDRQKSYADKRRKPLEFNVGDNVLLKVSPWKGVVRYGKKGKLSPRFVGPFKILKRVGLVDYQLELPEEMNGVHDVFHVSNLHKCLADKSLVIPLQDVKVDEKLKFMEQPFQIEDTQEKKLKRKKLMIVKVKWNSRHGPEYIWELESKMKKKYPHLFK</sequence>
<evidence type="ECO:0000313" key="1">
    <source>
        <dbReference type="EMBL" id="KAI3776791.1"/>
    </source>
</evidence>
<protein>
    <submittedName>
        <fullName evidence="1">Uncharacterized protein</fullName>
    </submittedName>
</protein>
<dbReference type="Proteomes" id="UP001056120">
    <property type="component" value="Linkage Group LG15"/>
</dbReference>